<organism evidence="2">
    <name type="scientific">Anopheles sinensis</name>
    <name type="common">Mosquito</name>
    <dbReference type="NCBI Taxonomy" id="74873"/>
    <lineage>
        <taxon>Eukaryota</taxon>
        <taxon>Metazoa</taxon>
        <taxon>Ecdysozoa</taxon>
        <taxon>Arthropoda</taxon>
        <taxon>Hexapoda</taxon>
        <taxon>Insecta</taxon>
        <taxon>Pterygota</taxon>
        <taxon>Neoptera</taxon>
        <taxon>Endopterygota</taxon>
        <taxon>Diptera</taxon>
        <taxon>Nematocera</taxon>
        <taxon>Culicoidea</taxon>
        <taxon>Culicidae</taxon>
        <taxon>Anophelinae</taxon>
        <taxon>Anopheles</taxon>
    </lineage>
</organism>
<reference evidence="2 4" key="1">
    <citation type="journal article" date="2014" name="BMC Genomics">
        <title>Genome sequence of Anopheles sinensis provides insight into genetics basis of mosquito competence for malaria parasites.</title>
        <authorList>
            <person name="Zhou D."/>
            <person name="Zhang D."/>
            <person name="Ding G."/>
            <person name="Shi L."/>
            <person name="Hou Q."/>
            <person name="Ye Y."/>
            <person name="Xu Y."/>
            <person name="Zhou H."/>
            <person name="Xiong C."/>
            <person name="Li S."/>
            <person name="Yu J."/>
            <person name="Hong S."/>
            <person name="Yu X."/>
            <person name="Zou P."/>
            <person name="Chen C."/>
            <person name="Chang X."/>
            <person name="Wang W."/>
            <person name="Lv Y."/>
            <person name="Sun Y."/>
            <person name="Ma L."/>
            <person name="Shen B."/>
            <person name="Zhu C."/>
        </authorList>
    </citation>
    <scope>NUCLEOTIDE SEQUENCE [LARGE SCALE GENOMIC DNA]</scope>
</reference>
<dbReference type="EMBL" id="KE524999">
    <property type="protein sequence ID" value="KFB39813.1"/>
    <property type="molecule type" value="Genomic_DNA"/>
</dbReference>
<dbReference type="Proteomes" id="UP000030765">
    <property type="component" value="Unassembled WGS sequence"/>
</dbReference>
<dbReference type="VEuPathDB" id="VectorBase:ASIC007181"/>
<proteinExistence type="predicted"/>
<accession>A0A084VPB9</accession>
<reference evidence="3" key="2">
    <citation type="submission" date="2020-05" db="UniProtKB">
        <authorList>
            <consortium name="EnsemblMetazoa"/>
        </authorList>
    </citation>
    <scope>IDENTIFICATION</scope>
</reference>
<evidence type="ECO:0000313" key="3">
    <source>
        <dbReference type="EnsemblMetazoa" id="ASIC007181-PA"/>
    </source>
</evidence>
<name>A0A084VPB9_ANOSI</name>
<evidence type="ECO:0000256" key="1">
    <source>
        <dbReference type="SAM" id="MobiDB-lite"/>
    </source>
</evidence>
<sequence length="97" mass="10498">MVPGVFLGAPVTGTDLWIYDSNGLPAANATAFRLSGKGTRKSYEKKKRTISAANEFPSGKPGEEKAKEKAKCRVGKFYPSSAQVGTYFPHETWPSEA</sequence>
<dbReference type="AlphaFoldDB" id="A0A084VPB9"/>
<gene>
    <name evidence="2" type="ORF">ZHAS_00007181</name>
</gene>
<keyword evidence="4" id="KW-1185">Reference proteome</keyword>
<evidence type="ECO:0000313" key="4">
    <source>
        <dbReference type="Proteomes" id="UP000030765"/>
    </source>
</evidence>
<evidence type="ECO:0000313" key="2">
    <source>
        <dbReference type="EMBL" id="KFB39813.1"/>
    </source>
</evidence>
<dbReference type="EnsemblMetazoa" id="ASIC007181-RA">
    <property type="protein sequence ID" value="ASIC007181-PA"/>
    <property type="gene ID" value="ASIC007181"/>
</dbReference>
<protein>
    <submittedName>
        <fullName evidence="2 3">Uncharacterized protein</fullName>
    </submittedName>
</protein>
<dbReference type="EMBL" id="ATLV01014996">
    <property type="status" value="NOT_ANNOTATED_CDS"/>
    <property type="molecule type" value="Genomic_DNA"/>
</dbReference>
<feature type="region of interest" description="Disordered" evidence="1">
    <location>
        <begin position="43"/>
        <end position="67"/>
    </location>
</feature>